<feature type="chain" id="PRO_5016421395" evidence="1">
    <location>
        <begin position="18"/>
        <end position="54"/>
    </location>
</feature>
<evidence type="ECO:0000313" key="3">
    <source>
        <dbReference type="Proteomes" id="UP000250321"/>
    </source>
</evidence>
<sequence>MVALVGLWAAFLRPLLMDYTGDMVEVMVSRIRELIRRSRSRSRSSSRRPFSRAI</sequence>
<evidence type="ECO:0000256" key="1">
    <source>
        <dbReference type="SAM" id="SignalP"/>
    </source>
</evidence>
<dbReference type="Proteomes" id="UP000250321">
    <property type="component" value="Unassembled WGS sequence"/>
</dbReference>
<name>A0A314YTK6_PRUYE</name>
<keyword evidence="1" id="KW-0732">Signal</keyword>
<gene>
    <name evidence="2" type="ORF">Pyn_32921</name>
</gene>
<keyword evidence="3" id="KW-1185">Reference proteome</keyword>
<proteinExistence type="predicted"/>
<protein>
    <submittedName>
        <fullName evidence="2">Uncharacterized protein</fullName>
    </submittedName>
</protein>
<evidence type="ECO:0000313" key="2">
    <source>
        <dbReference type="EMBL" id="PQQ11892.1"/>
    </source>
</evidence>
<organism evidence="2 3">
    <name type="scientific">Prunus yedoensis var. nudiflora</name>
    <dbReference type="NCBI Taxonomy" id="2094558"/>
    <lineage>
        <taxon>Eukaryota</taxon>
        <taxon>Viridiplantae</taxon>
        <taxon>Streptophyta</taxon>
        <taxon>Embryophyta</taxon>
        <taxon>Tracheophyta</taxon>
        <taxon>Spermatophyta</taxon>
        <taxon>Magnoliopsida</taxon>
        <taxon>eudicotyledons</taxon>
        <taxon>Gunneridae</taxon>
        <taxon>Pentapetalae</taxon>
        <taxon>rosids</taxon>
        <taxon>fabids</taxon>
        <taxon>Rosales</taxon>
        <taxon>Rosaceae</taxon>
        <taxon>Amygdaloideae</taxon>
        <taxon>Amygdaleae</taxon>
        <taxon>Prunus</taxon>
    </lineage>
</organism>
<dbReference type="EMBL" id="PJQY01000378">
    <property type="protein sequence ID" value="PQQ11892.1"/>
    <property type="molecule type" value="Genomic_DNA"/>
</dbReference>
<dbReference type="AlphaFoldDB" id="A0A314YTK6"/>
<accession>A0A314YTK6</accession>
<reference evidence="2 3" key="1">
    <citation type="submission" date="2018-02" db="EMBL/GenBank/DDBJ databases">
        <title>Draft genome of wild Prunus yedoensis var. nudiflora.</title>
        <authorList>
            <person name="Baek S."/>
            <person name="Kim J.-H."/>
            <person name="Choi K."/>
            <person name="Kim G.-B."/>
            <person name="Cho A."/>
            <person name="Jang H."/>
            <person name="Shin C.-H."/>
            <person name="Yu H.-J."/>
            <person name="Mun J.-H."/>
        </authorList>
    </citation>
    <scope>NUCLEOTIDE SEQUENCE [LARGE SCALE GENOMIC DNA]</scope>
    <source>
        <strain evidence="3">cv. Jeju island</strain>
        <tissue evidence="2">Leaf</tissue>
    </source>
</reference>
<comment type="caution">
    <text evidence="2">The sequence shown here is derived from an EMBL/GenBank/DDBJ whole genome shotgun (WGS) entry which is preliminary data.</text>
</comment>
<feature type="signal peptide" evidence="1">
    <location>
        <begin position="1"/>
        <end position="17"/>
    </location>
</feature>